<evidence type="ECO:0000256" key="1">
    <source>
        <dbReference type="SAM" id="MobiDB-lite"/>
    </source>
</evidence>
<keyword evidence="3" id="KW-1185">Reference proteome</keyword>
<sequence>MSAAEKRATSAAETPDERGREALFTGATTCAGVRVPSCARGGGVPSGGDWSESFEILILNSEKSKVRYNHGIIVLIRSGKTLALIPLLGIRIRPPVRQRKNGKTENREAINTKNHLHSTTFIGCLASYLSGTCAWLQP</sequence>
<name>A0A2Z7AUN4_9LAMI</name>
<reference evidence="2 3" key="1">
    <citation type="journal article" date="2015" name="Proc. Natl. Acad. Sci. U.S.A.">
        <title>The resurrection genome of Boea hygrometrica: A blueprint for survival of dehydration.</title>
        <authorList>
            <person name="Xiao L."/>
            <person name="Yang G."/>
            <person name="Zhang L."/>
            <person name="Yang X."/>
            <person name="Zhao S."/>
            <person name="Ji Z."/>
            <person name="Zhou Q."/>
            <person name="Hu M."/>
            <person name="Wang Y."/>
            <person name="Chen M."/>
            <person name="Xu Y."/>
            <person name="Jin H."/>
            <person name="Xiao X."/>
            <person name="Hu G."/>
            <person name="Bao F."/>
            <person name="Hu Y."/>
            <person name="Wan P."/>
            <person name="Li L."/>
            <person name="Deng X."/>
            <person name="Kuang T."/>
            <person name="Xiang C."/>
            <person name="Zhu J.K."/>
            <person name="Oliver M.J."/>
            <person name="He Y."/>
        </authorList>
    </citation>
    <scope>NUCLEOTIDE SEQUENCE [LARGE SCALE GENOMIC DNA]</scope>
    <source>
        <strain evidence="3">cv. XS01</strain>
    </source>
</reference>
<evidence type="ECO:0000313" key="2">
    <source>
        <dbReference type="EMBL" id="KZV25086.1"/>
    </source>
</evidence>
<gene>
    <name evidence="2" type="ORF">F511_33466</name>
</gene>
<accession>A0A2Z7AUN4</accession>
<dbReference type="AlphaFoldDB" id="A0A2Z7AUN4"/>
<feature type="region of interest" description="Disordered" evidence="1">
    <location>
        <begin position="1"/>
        <end position="21"/>
    </location>
</feature>
<evidence type="ECO:0000313" key="3">
    <source>
        <dbReference type="Proteomes" id="UP000250235"/>
    </source>
</evidence>
<dbReference type="Proteomes" id="UP000250235">
    <property type="component" value="Unassembled WGS sequence"/>
</dbReference>
<protein>
    <submittedName>
        <fullName evidence="2">Uncharacterized protein</fullName>
    </submittedName>
</protein>
<organism evidence="2 3">
    <name type="scientific">Dorcoceras hygrometricum</name>
    <dbReference type="NCBI Taxonomy" id="472368"/>
    <lineage>
        <taxon>Eukaryota</taxon>
        <taxon>Viridiplantae</taxon>
        <taxon>Streptophyta</taxon>
        <taxon>Embryophyta</taxon>
        <taxon>Tracheophyta</taxon>
        <taxon>Spermatophyta</taxon>
        <taxon>Magnoliopsida</taxon>
        <taxon>eudicotyledons</taxon>
        <taxon>Gunneridae</taxon>
        <taxon>Pentapetalae</taxon>
        <taxon>asterids</taxon>
        <taxon>lamiids</taxon>
        <taxon>Lamiales</taxon>
        <taxon>Gesneriaceae</taxon>
        <taxon>Didymocarpoideae</taxon>
        <taxon>Trichosporeae</taxon>
        <taxon>Loxocarpinae</taxon>
        <taxon>Dorcoceras</taxon>
    </lineage>
</organism>
<proteinExistence type="predicted"/>
<dbReference type="EMBL" id="KV012120">
    <property type="protein sequence ID" value="KZV25086.1"/>
    <property type="molecule type" value="Genomic_DNA"/>
</dbReference>